<sequence>MTSKAKFYWNYAIYKGLSALLDDATYPIEILEELVNNYKQTIGISASELERKLELLKQKQSA</sequence>
<evidence type="ECO:0000313" key="2">
    <source>
        <dbReference type="Proteomes" id="UP000198577"/>
    </source>
</evidence>
<dbReference type="EMBL" id="FOXR01000019">
    <property type="protein sequence ID" value="SFQ23458.1"/>
    <property type="molecule type" value="Genomic_DNA"/>
</dbReference>
<proteinExistence type="predicted"/>
<protein>
    <submittedName>
        <fullName evidence="1">Uncharacterized protein</fullName>
    </submittedName>
</protein>
<name>A0A1I5WV16_9FIRM</name>
<accession>A0A1I5WV16</accession>
<dbReference type="AlphaFoldDB" id="A0A1I5WV16"/>
<evidence type="ECO:0000313" key="1">
    <source>
        <dbReference type="EMBL" id="SFQ23458.1"/>
    </source>
</evidence>
<organism evidence="1 2">
    <name type="scientific">Caldicoprobacter faecalis</name>
    <dbReference type="NCBI Taxonomy" id="937334"/>
    <lineage>
        <taxon>Bacteria</taxon>
        <taxon>Bacillati</taxon>
        <taxon>Bacillota</taxon>
        <taxon>Clostridia</taxon>
        <taxon>Caldicoprobacterales</taxon>
        <taxon>Caldicoprobacteraceae</taxon>
        <taxon>Caldicoprobacter</taxon>
    </lineage>
</organism>
<gene>
    <name evidence="1" type="ORF">SAMN05444406_11943</name>
</gene>
<keyword evidence="2" id="KW-1185">Reference proteome</keyword>
<reference evidence="1 2" key="1">
    <citation type="submission" date="2016-10" db="EMBL/GenBank/DDBJ databases">
        <authorList>
            <person name="de Groot N.N."/>
        </authorList>
    </citation>
    <scope>NUCLEOTIDE SEQUENCE [LARGE SCALE GENOMIC DNA]</scope>
    <source>
        <strain evidence="1 2">DSM 20678</strain>
    </source>
</reference>
<dbReference type="STRING" id="937334.SAMN05444406_11943"/>
<dbReference type="Proteomes" id="UP000198577">
    <property type="component" value="Unassembled WGS sequence"/>
</dbReference>